<sequence>MLGARGTLTQQGSEREALARGDFEGGFGASFRGMRTFTDDSPLFDDVKVFYWPIAGLYDALVCRIKPELTLLDEIRQMSVFHLVERREFLQELHGAVYVLQHGCLACLGERICLAHGLFRTLVIGAHGRPLVARCPLDVSLTPEAIGKVMVIAGTDLTSAMDCERRLAGMPTNCIADLTESAVG</sequence>
<accession>A0A3M5V7T1</accession>
<evidence type="ECO:0000313" key="1">
    <source>
        <dbReference type="EMBL" id="RMU54230.1"/>
    </source>
</evidence>
<dbReference type="Proteomes" id="UP000280395">
    <property type="component" value="Unassembled WGS sequence"/>
</dbReference>
<gene>
    <name evidence="1" type="ORF">ALP29_201372</name>
</gene>
<dbReference type="EMBL" id="RBUA01000855">
    <property type="protein sequence ID" value="RMU54230.1"/>
    <property type="molecule type" value="Genomic_DNA"/>
</dbReference>
<protein>
    <submittedName>
        <fullName evidence="1">Uncharacterized protein</fullName>
    </submittedName>
</protein>
<reference evidence="1 2" key="1">
    <citation type="submission" date="2018-08" db="EMBL/GenBank/DDBJ databases">
        <title>Recombination of ecologically and evolutionarily significant loci maintains genetic cohesion in the Pseudomonas syringae species complex.</title>
        <authorList>
            <person name="Dillon M."/>
            <person name="Thakur S."/>
            <person name="Almeida R.N.D."/>
            <person name="Weir B.S."/>
            <person name="Guttman D.S."/>
        </authorList>
    </citation>
    <scope>NUCLEOTIDE SEQUENCE [LARGE SCALE GENOMIC DNA]</scope>
    <source>
        <strain evidence="1 2">ICMP 14479</strain>
    </source>
</reference>
<organism evidence="1 2">
    <name type="scientific">Pseudomonas syringae pv. avii</name>
    <dbReference type="NCBI Taxonomy" id="663959"/>
    <lineage>
        <taxon>Bacteria</taxon>
        <taxon>Pseudomonadati</taxon>
        <taxon>Pseudomonadota</taxon>
        <taxon>Gammaproteobacteria</taxon>
        <taxon>Pseudomonadales</taxon>
        <taxon>Pseudomonadaceae</taxon>
        <taxon>Pseudomonas</taxon>
        <taxon>Pseudomonas syringae</taxon>
    </lineage>
</organism>
<proteinExistence type="predicted"/>
<evidence type="ECO:0000313" key="2">
    <source>
        <dbReference type="Proteomes" id="UP000280395"/>
    </source>
</evidence>
<dbReference type="AlphaFoldDB" id="A0A3M5V7T1"/>
<comment type="caution">
    <text evidence="1">The sequence shown here is derived from an EMBL/GenBank/DDBJ whole genome shotgun (WGS) entry which is preliminary data.</text>
</comment>
<name>A0A3M5V7T1_PSESX</name>